<organism evidence="1 2">
    <name type="scientific">Pleurotus cornucopiae</name>
    <name type="common">Cornucopia mushroom</name>
    <dbReference type="NCBI Taxonomy" id="5321"/>
    <lineage>
        <taxon>Eukaryota</taxon>
        <taxon>Fungi</taxon>
        <taxon>Dikarya</taxon>
        <taxon>Basidiomycota</taxon>
        <taxon>Agaricomycotina</taxon>
        <taxon>Agaricomycetes</taxon>
        <taxon>Agaricomycetidae</taxon>
        <taxon>Agaricales</taxon>
        <taxon>Pleurotineae</taxon>
        <taxon>Pleurotaceae</taxon>
        <taxon>Pleurotus</taxon>
    </lineage>
</organism>
<name>A0ACB7ITV6_PLECO</name>
<evidence type="ECO:0000313" key="1">
    <source>
        <dbReference type="EMBL" id="KAG9221160.1"/>
    </source>
</evidence>
<protein>
    <submittedName>
        <fullName evidence="1">Uncharacterized protein</fullName>
    </submittedName>
</protein>
<gene>
    <name evidence="1" type="ORF">CCMSSC00406_0007334</name>
</gene>
<dbReference type="EMBL" id="WQMT02000007">
    <property type="protein sequence ID" value="KAG9221160.1"/>
    <property type="molecule type" value="Genomic_DNA"/>
</dbReference>
<dbReference type="Proteomes" id="UP000824881">
    <property type="component" value="Unassembled WGS sequence"/>
</dbReference>
<comment type="caution">
    <text evidence="1">The sequence shown here is derived from an EMBL/GenBank/DDBJ whole genome shotgun (WGS) entry which is preliminary data.</text>
</comment>
<keyword evidence="2" id="KW-1185">Reference proteome</keyword>
<sequence>MDIMMDMKTLSALKRNELQKLAMANSIKANQKSATLITLLLAKHAKQTEERDRELDGVPGGEVEQATGVEGKGGQTNSRKGKQTKTTATSRKGTKATNKRGRAATNRDDDDSNVEANAETNEAEADDAQPPVTSQEQEAAPGPSKRLRPRRDQPAPLPSNVPPSRPSRLKAPAHAAPVHTAPAPTMGPPPLPPPPHLPPPRIQAPHRTPPRLTSIPNTRYSPASTPSVVSTRSRHYTPTSTPTTSFIGVGARYHRFHHNGSDNDGSSAAPPTLERRKSSRIPRHADIMNGSVNGGMGRRPSPPSPSPARPRGSVRARRPTRSETSDERVSDPLKERTYEGETDGVREEVREVDGRRIKKLVLVVKQEEDSDEEELALPVNPYARGASNGKGKERERERRFENEYIETPLESTSALIAEQGEAALAQAEGRRSTPRTQERQGSGRGVNWDVLDSPVYSPSSPPWVVPPLQLSSPFPPTPEYEFHRESTPEARGGTVGAERGGAEAQPQPQPQLEQQRQVVAWAGATRAPSPGPSDRSPSYGFTTPTHSPLPSLYSPTSPRSPTSRPPNSNYISPPASPGGIHETVALLRVIHDRDAALHDQVAALRAKAQSVRAQAMLLVERLRAEKGEARRMEAFTRYWRGGGYYNARGVDAEDPGYGVTEAARDSGLGEDVAGLARYRGVTGSGETRTEWRPDVNWMHEEVWGGQMQVLRALKPEDQLEITSEDEGEGGILDRLDNGDDLGIGMQRVRGEEGVLDTLGVGAEVPEAYLEARRREEEAERESVRLAEEEMLQRREEEDMLERKRENQRAAKGKRKADDIGLVEKAEERMKRKKIFSQA</sequence>
<evidence type="ECO:0000313" key="2">
    <source>
        <dbReference type="Proteomes" id="UP000824881"/>
    </source>
</evidence>
<proteinExistence type="predicted"/>
<accession>A0ACB7ITV6</accession>
<reference evidence="1 2" key="1">
    <citation type="journal article" date="2021" name="Appl. Environ. Microbiol.">
        <title>Genetic linkage and physical mapping for an oyster mushroom Pleurotus cornucopiae and QTL analysis for the trait cap color.</title>
        <authorList>
            <person name="Zhang Y."/>
            <person name="Gao W."/>
            <person name="Sonnenberg A."/>
            <person name="Chen Q."/>
            <person name="Zhang J."/>
            <person name="Huang C."/>
        </authorList>
    </citation>
    <scope>NUCLEOTIDE SEQUENCE [LARGE SCALE GENOMIC DNA]</scope>
    <source>
        <strain evidence="1">CCMSSC00406</strain>
    </source>
</reference>